<comment type="caution">
    <text evidence="1">The sequence shown here is derived from an EMBL/GenBank/DDBJ whole genome shotgun (WGS) entry which is preliminary data.</text>
</comment>
<dbReference type="EMBL" id="DROP01000281">
    <property type="protein sequence ID" value="HHI89132.1"/>
    <property type="molecule type" value="Genomic_DNA"/>
</dbReference>
<accession>A0A7V5NXJ8</accession>
<protein>
    <submittedName>
        <fullName evidence="1">Hpt domain-containing protein</fullName>
    </submittedName>
</protein>
<organism evidence="1">
    <name type="scientific">Hellea balneolensis</name>
    <dbReference type="NCBI Taxonomy" id="287478"/>
    <lineage>
        <taxon>Bacteria</taxon>
        <taxon>Pseudomonadati</taxon>
        <taxon>Pseudomonadota</taxon>
        <taxon>Alphaproteobacteria</taxon>
        <taxon>Maricaulales</taxon>
        <taxon>Robiginitomaculaceae</taxon>
        <taxon>Hellea</taxon>
    </lineage>
</organism>
<gene>
    <name evidence="1" type="ORF">ENK01_04180</name>
</gene>
<dbReference type="AlphaFoldDB" id="A0A7V5NXJ8"/>
<dbReference type="GO" id="GO:0000160">
    <property type="term" value="P:phosphorelay signal transduction system"/>
    <property type="evidence" value="ECO:0007669"/>
    <property type="project" value="InterPro"/>
</dbReference>
<evidence type="ECO:0000313" key="1">
    <source>
        <dbReference type="EMBL" id="HHI89132.1"/>
    </source>
</evidence>
<dbReference type="InterPro" id="IPR036641">
    <property type="entry name" value="HPT_dom_sf"/>
</dbReference>
<sequence length="323" mass="35890">MQAPAYKRERHFVRTARQTLKALEVQLAADDRNTSEAQTHSIMSALAMIKQAALSVRARAVYRAALQFEEVAVQKQHADRAQALHRLRALVGFYTDGLVEIDPAFARELDLPGPVQAGKQAQLLKPSDENTAHARAQSVIKPLLSLVKSDKTRQALITLADYPGRTRPSPAETETQNIDAVFRQLTNRVLAEARLSGQDVSMSYGATFKTLPNACADRILAVLMATTIAIVRHGLVSLASKRALGLEINATIEKQRLQLSLRWPGQLPRHNAGFVKAIDRFEMTGGSVQMREPRDGQQEMTFFCPLHSEKHIDQMIEIRAGER</sequence>
<reference evidence="1" key="1">
    <citation type="journal article" date="2020" name="mSystems">
        <title>Genome- and Community-Level Interaction Insights into Carbon Utilization and Element Cycling Functions of Hydrothermarchaeota in Hydrothermal Sediment.</title>
        <authorList>
            <person name="Zhou Z."/>
            <person name="Liu Y."/>
            <person name="Xu W."/>
            <person name="Pan J."/>
            <person name="Luo Z.H."/>
            <person name="Li M."/>
        </authorList>
    </citation>
    <scope>NUCLEOTIDE SEQUENCE [LARGE SCALE GENOMIC DNA]</scope>
    <source>
        <strain evidence="1">HyVt-538</strain>
    </source>
</reference>
<name>A0A7V5NXJ8_9PROT</name>
<dbReference type="SUPFAM" id="SSF47226">
    <property type="entry name" value="Histidine-containing phosphotransfer domain, HPT domain"/>
    <property type="match status" value="1"/>
</dbReference>
<dbReference type="Proteomes" id="UP000885806">
    <property type="component" value="Unassembled WGS sequence"/>
</dbReference>
<proteinExistence type="predicted"/>